<dbReference type="Proteomes" id="UP000050816">
    <property type="component" value="Unassembled WGS sequence"/>
</dbReference>
<dbReference type="RefSeq" id="WP_156648378.1">
    <property type="nucleotide sequence ID" value="NZ_AZFK01000083.1"/>
</dbReference>
<evidence type="ECO:0000256" key="5">
    <source>
        <dbReference type="ARBA" id="ARBA00012866"/>
    </source>
</evidence>
<proteinExistence type="inferred from homology"/>
<protein>
    <recommendedName>
        <fullName evidence="6">Phthiocerol/phthiodiolone dimycocerosyl transferase</fullName>
        <ecNumber evidence="5">2.3.1.282</ecNumber>
    </recommendedName>
    <alternativeName>
        <fullName evidence="11">Acyltransferase PapA5</fullName>
    </alternativeName>
    <alternativeName>
        <fullName evidence="9">Phthiocerol/phthiodiolone O-acyltransferase</fullName>
    </alternativeName>
    <alternativeName>
        <fullName evidence="10">Polyketide synthase-associated protein A5</fullName>
    </alternativeName>
</protein>
<evidence type="ECO:0000256" key="2">
    <source>
        <dbReference type="ARBA" id="ARBA00000625"/>
    </source>
</evidence>
<dbReference type="Gene3D" id="3.30.559.30">
    <property type="entry name" value="Nonribosomal peptide synthetase, condensation domain"/>
    <property type="match status" value="1"/>
</dbReference>
<dbReference type="EC" id="2.3.1.282" evidence="5"/>
<dbReference type="InterPro" id="IPR031641">
    <property type="entry name" value="PapA_C"/>
</dbReference>
<dbReference type="PANTHER" id="PTHR28037">
    <property type="entry name" value="ALCOHOL O-ACETYLTRANSFERASE 1-RELATED"/>
    <property type="match status" value="1"/>
</dbReference>
<evidence type="ECO:0000256" key="3">
    <source>
        <dbReference type="ARBA" id="ARBA00001907"/>
    </source>
</evidence>
<evidence type="ECO:0000313" key="13">
    <source>
        <dbReference type="EMBL" id="KRL88005.1"/>
    </source>
</evidence>
<evidence type="ECO:0000259" key="12">
    <source>
        <dbReference type="Pfam" id="PF16911"/>
    </source>
</evidence>
<dbReference type="PATRIC" id="fig|1423760.3.peg.581"/>
<dbReference type="InterPro" id="IPR023213">
    <property type="entry name" value="CAT-like_dom_sf"/>
</dbReference>
<evidence type="ECO:0000256" key="11">
    <source>
        <dbReference type="ARBA" id="ARBA00033407"/>
    </source>
</evidence>
<comment type="catalytic activity">
    <reaction evidence="2">
        <text>2 a mycocerosyl-[mycocerosic acid synthase] + a phenolphthiocerol = a dimycocerosyl phenolphthiocerol + 2 holo-[mycocerosic acid synthase].</text>
        <dbReference type="EC" id="2.3.1.282"/>
    </reaction>
</comment>
<gene>
    <name evidence="13" type="ORF">FC43_GL000561</name>
</gene>
<comment type="catalytic activity">
    <reaction evidence="3">
        <text>2 a mycocerosyl-[mycocerosic acid synthase] + a phthiodiolone = a dimycocerosyl phthiodiolone + 2 holo-[mycocerosic acid synthase].</text>
        <dbReference type="EC" id="2.3.1.282"/>
    </reaction>
</comment>
<dbReference type="Pfam" id="PF16911">
    <property type="entry name" value="PapA_C"/>
    <property type="match status" value="1"/>
</dbReference>
<dbReference type="SUPFAM" id="SSF52777">
    <property type="entry name" value="CoA-dependent acyltransferases"/>
    <property type="match status" value="2"/>
</dbReference>
<evidence type="ECO:0000256" key="4">
    <source>
        <dbReference type="ARBA" id="ARBA00006558"/>
    </source>
</evidence>
<dbReference type="InterPro" id="IPR052058">
    <property type="entry name" value="Alcohol_O-acetyltransferase"/>
</dbReference>
<dbReference type="PANTHER" id="PTHR28037:SF1">
    <property type="entry name" value="ALCOHOL O-ACETYLTRANSFERASE 1-RELATED"/>
    <property type="match status" value="1"/>
</dbReference>
<comment type="caution">
    <text evidence="13">The sequence shown here is derived from an EMBL/GenBank/DDBJ whole genome shotgun (WGS) entry which is preliminary data.</text>
</comment>
<evidence type="ECO:0000256" key="9">
    <source>
        <dbReference type="ARBA" id="ARBA00030465"/>
    </source>
</evidence>
<comment type="catalytic activity">
    <reaction evidence="1">
        <text>2 a mycocerosyl-[mycocerosic acid synthase] + a phthiocerol = a dimycocerosyl phthiocerol + 2 holo-[mycocerosic acid synthase].</text>
        <dbReference type="EC" id="2.3.1.282"/>
    </reaction>
</comment>
<dbReference type="AlphaFoldDB" id="A0A0R1UAR3"/>
<comment type="similarity">
    <text evidence="4">Belongs to the acyltransferase PapA5 family.</text>
</comment>
<evidence type="ECO:0000256" key="7">
    <source>
        <dbReference type="ARBA" id="ARBA00022679"/>
    </source>
</evidence>
<sequence length="405" mass="45301">MMEDPLNILHTVGFDALYPIIRAELTLRTALDTQRFLEAVDQVQQVVPQLTCRYQLTNNQFVPLPGGQEQTVHLVNRVDEEVARQLDWERGPQWQLYLSPVKLVIYISHILTDGAGFKELLYLLAQAYRGEEISHLVNHTDIAAIRHLLTTHRSQLKENDDHPAHPLSLPALAGTAVDSRRYEVIHTKLSQAQFAHLHQTAKAAGLTINDVTMAAFGKAVQQFCETEQLALACPTDMRQYLAAPTQAELRVQNLTGRYNVQIPARRTASLFTVASRLHTQMVKQKAELTFLESFRSMLAQLDQGASLAALQAQVEANYHVRDIAYTNLAIIDRRKLDFGAGEIANCFITGGFRQMPRYQIAVSSFAGALTLAANVIGTPVEIKLAQAVMEMMRLMLLTFTERGDS</sequence>
<evidence type="ECO:0000256" key="6">
    <source>
        <dbReference type="ARBA" id="ARBA00013449"/>
    </source>
</evidence>
<feature type="domain" description="Phthiocerol/phthiodiolone dimycocerosyl transferase C-terminal" evidence="12">
    <location>
        <begin position="180"/>
        <end position="304"/>
    </location>
</feature>
<evidence type="ECO:0000256" key="8">
    <source>
        <dbReference type="ARBA" id="ARBA00023315"/>
    </source>
</evidence>
<accession>A0A0R1UAR3</accession>
<organism evidence="13 14">
    <name type="scientific">Limosilactobacillus ingluviei DSM 15946</name>
    <dbReference type="NCBI Taxonomy" id="1423760"/>
    <lineage>
        <taxon>Bacteria</taxon>
        <taxon>Bacillati</taxon>
        <taxon>Bacillota</taxon>
        <taxon>Bacilli</taxon>
        <taxon>Lactobacillales</taxon>
        <taxon>Lactobacillaceae</taxon>
        <taxon>Limosilactobacillus</taxon>
    </lineage>
</organism>
<keyword evidence="8" id="KW-0012">Acyltransferase</keyword>
<evidence type="ECO:0000313" key="14">
    <source>
        <dbReference type="Proteomes" id="UP000050816"/>
    </source>
</evidence>
<dbReference type="Gene3D" id="3.30.559.10">
    <property type="entry name" value="Chloramphenicol acetyltransferase-like domain"/>
    <property type="match status" value="1"/>
</dbReference>
<evidence type="ECO:0000256" key="1">
    <source>
        <dbReference type="ARBA" id="ARBA00000026"/>
    </source>
</evidence>
<reference evidence="13 14" key="1">
    <citation type="journal article" date="2015" name="Genome Announc.">
        <title>Expanding the biotechnology potential of lactobacilli through comparative genomics of 213 strains and associated genera.</title>
        <authorList>
            <person name="Sun Z."/>
            <person name="Harris H.M."/>
            <person name="McCann A."/>
            <person name="Guo C."/>
            <person name="Argimon S."/>
            <person name="Zhang W."/>
            <person name="Yang X."/>
            <person name="Jeffery I.B."/>
            <person name="Cooney J.C."/>
            <person name="Kagawa T.F."/>
            <person name="Liu W."/>
            <person name="Song Y."/>
            <person name="Salvetti E."/>
            <person name="Wrobel A."/>
            <person name="Rasinkangas P."/>
            <person name="Parkhill J."/>
            <person name="Rea M.C."/>
            <person name="O'Sullivan O."/>
            <person name="Ritari J."/>
            <person name="Douillard F.P."/>
            <person name="Paul Ross R."/>
            <person name="Yang R."/>
            <person name="Briner A.E."/>
            <person name="Felis G.E."/>
            <person name="de Vos W.M."/>
            <person name="Barrangou R."/>
            <person name="Klaenhammer T.R."/>
            <person name="Caufield P.W."/>
            <person name="Cui Y."/>
            <person name="Zhang H."/>
            <person name="O'Toole P.W."/>
        </authorList>
    </citation>
    <scope>NUCLEOTIDE SEQUENCE [LARGE SCALE GENOMIC DNA]</scope>
    <source>
        <strain evidence="13 14">DSM 15946</strain>
    </source>
</reference>
<name>A0A0R1UAR3_9LACO</name>
<evidence type="ECO:0000256" key="10">
    <source>
        <dbReference type="ARBA" id="ARBA00032317"/>
    </source>
</evidence>
<dbReference type="GO" id="GO:0016746">
    <property type="term" value="F:acyltransferase activity"/>
    <property type="evidence" value="ECO:0007669"/>
    <property type="project" value="UniProtKB-KW"/>
</dbReference>
<keyword evidence="7" id="KW-0808">Transferase</keyword>
<dbReference type="EMBL" id="AZFK01000083">
    <property type="protein sequence ID" value="KRL88005.1"/>
    <property type="molecule type" value="Genomic_DNA"/>
</dbReference>